<organism evidence="1 2">
    <name type="scientific">Pricia antarctica</name>
    <dbReference type="NCBI Taxonomy" id="641691"/>
    <lineage>
        <taxon>Bacteria</taxon>
        <taxon>Pseudomonadati</taxon>
        <taxon>Bacteroidota</taxon>
        <taxon>Flavobacteriia</taxon>
        <taxon>Flavobacteriales</taxon>
        <taxon>Flavobacteriaceae</taxon>
        <taxon>Pricia</taxon>
    </lineage>
</organism>
<dbReference type="RefSeq" id="WP_091872933.1">
    <property type="nucleotide sequence ID" value="NZ_FNAO01000009.1"/>
</dbReference>
<dbReference type="OrthoDB" id="1442826at2"/>
<protein>
    <submittedName>
        <fullName evidence="1">Uncharacterized protein</fullName>
    </submittedName>
</protein>
<gene>
    <name evidence="1" type="ORF">SAMN05421636_109175</name>
</gene>
<name>A0A1G7HHD3_9FLAO</name>
<sequence>MKMAKIGSRTTYHRLIKELSTWEYIEYLPTQNPNRKTTVRMSHICTDSSTETGLNGTLMERYCPKNVLSTLYNKQNKQYKLSKRKPKNEFEVFDFFKRKKWPAMEAKKFYNHYQGIGWKIGGKVPIEDWTAIAGNWMLKADEIKKTAPLKIVPKTGDHLMTSNQKNYGEPL</sequence>
<dbReference type="AlphaFoldDB" id="A0A1G7HHD3"/>
<dbReference type="EMBL" id="FNAO01000009">
    <property type="protein sequence ID" value="SDE99882.1"/>
    <property type="molecule type" value="Genomic_DNA"/>
</dbReference>
<dbReference type="STRING" id="641691.SAMN05421636_109175"/>
<evidence type="ECO:0000313" key="1">
    <source>
        <dbReference type="EMBL" id="SDE99882.1"/>
    </source>
</evidence>
<accession>A0A1G7HHD3</accession>
<reference evidence="1 2" key="1">
    <citation type="submission" date="2016-10" db="EMBL/GenBank/DDBJ databases">
        <authorList>
            <person name="de Groot N.N."/>
        </authorList>
    </citation>
    <scope>NUCLEOTIDE SEQUENCE [LARGE SCALE GENOMIC DNA]</scope>
    <source>
        <strain evidence="1 2">DSM 23421</strain>
    </source>
</reference>
<dbReference type="Proteomes" id="UP000199109">
    <property type="component" value="Unassembled WGS sequence"/>
</dbReference>
<proteinExistence type="predicted"/>
<keyword evidence="2" id="KW-1185">Reference proteome</keyword>
<evidence type="ECO:0000313" key="2">
    <source>
        <dbReference type="Proteomes" id="UP000199109"/>
    </source>
</evidence>